<reference evidence="5 6" key="1">
    <citation type="submission" date="2020-04" db="EMBL/GenBank/DDBJ databases">
        <title>MicrobeNet Type strains.</title>
        <authorList>
            <person name="Nicholson A.C."/>
        </authorList>
    </citation>
    <scope>NUCLEOTIDE SEQUENCE [LARGE SCALE GENOMIC DNA]</scope>
    <source>
        <strain evidence="5 6">JCM 12354</strain>
    </source>
</reference>
<dbReference type="EMBL" id="JAAXOP010000005">
    <property type="protein sequence ID" value="NKY51032.1"/>
    <property type="molecule type" value="Genomic_DNA"/>
</dbReference>
<organism evidence="5 6">
    <name type="scientific">Nocardia vermiculata</name>
    <dbReference type="NCBI Taxonomy" id="257274"/>
    <lineage>
        <taxon>Bacteria</taxon>
        <taxon>Bacillati</taxon>
        <taxon>Actinomycetota</taxon>
        <taxon>Actinomycetes</taxon>
        <taxon>Mycobacteriales</taxon>
        <taxon>Nocardiaceae</taxon>
        <taxon>Nocardia</taxon>
    </lineage>
</organism>
<dbReference type="Proteomes" id="UP000565711">
    <property type="component" value="Unassembled WGS sequence"/>
</dbReference>
<dbReference type="Pfam" id="PF00501">
    <property type="entry name" value="AMP-binding"/>
    <property type="match status" value="1"/>
</dbReference>
<dbReference type="PANTHER" id="PTHR43201">
    <property type="entry name" value="ACYL-COA SYNTHETASE"/>
    <property type="match status" value="1"/>
</dbReference>
<accession>A0A846XYR2</accession>
<dbReference type="PANTHER" id="PTHR43201:SF5">
    <property type="entry name" value="MEDIUM-CHAIN ACYL-COA LIGASE ACSF2, MITOCHONDRIAL"/>
    <property type="match status" value="1"/>
</dbReference>
<feature type="domain" description="AMP-binding enzyme C-terminal" evidence="4">
    <location>
        <begin position="421"/>
        <end position="498"/>
    </location>
</feature>
<dbReference type="Pfam" id="PF13193">
    <property type="entry name" value="AMP-binding_C"/>
    <property type="match status" value="1"/>
</dbReference>
<dbReference type="InterPro" id="IPR020845">
    <property type="entry name" value="AMP-binding_CS"/>
</dbReference>
<evidence type="ECO:0000256" key="1">
    <source>
        <dbReference type="ARBA" id="ARBA00006432"/>
    </source>
</evidence>
<keyword evidence="2" id="KW-0436">Ligase</keyword>
<evidence type="ECO:0000259" key="3">
    <source>
        <dbReference type="Pfam" id="PF00501"/>
    </source>
</evidence>
<sequence length="520" mass="55303">MAPNDSASLWSLLRLRTEATGGAVAVIDEFDRRLTFAEVAAAAERVAAGLLARGIEPGATVSWQLPTRIDTIVLSLALSRLGVTQNPIIPLYRAREVTAMIEQCASDWLITVPEFRGFDHAAMAEQVRAGSGDSLELLIVSDRLPEGDPATLPAVPLGRGEVRWIYTTSGTTSAPKGVCHTDGTLIAGGVALADAIGAGPDDVGTILFPYAHIGGPDQLIASLTSGMSLVVMEIYEPVAAVELMRRTGVTMTGGSTPHYALLLEEQRKNPGTPVVPTLRMMTGGGAPMPEQLFRDVLAEVGIPILHGYGMTECPMITSARSSDGIEQLATTSGRPVLGCEVQIRSEKGDVLSSGEVGRVWLRGPMLFKEYRAGREIVRPFDADGWMFTGDTGKLEAGGHLVLVGREKDLIIRKGESISPIEIEEVLAKHPAVSDVAVIGLPDERSGERICAVLQLRDGATDVGVDEIRDYCRTAGISPAKFPETVVVVSEMPKTPTMKIRKQSLRQTVIAQSVGPGAAAE</sequence>
<dbReference type="InterPro" id="IPR045851">
    <property type="entry name" value="AMP-bd_C_sf"/>
</dbReference>
<dbReference type="InterPro" id="IPR025110">
    <property type="entry name" value="AMP-bd_C"/>
</dbReference>
<comment type="similarity">
    <text evidence="1">Belongs to the ATP-dependent AMP-binding enzyme family.</text>
</comment>
<evidence type="ECO:0000259" key="4">
    <source>
        <dbReference type="Pfam" id="PF13193"/>
    </source>
</evidence>
<proteinExistence type="inferred from homology"/>
<comment type="caution">
    <text evidence="5">The sequence shown here is derived from an EMBL/GenBank/DDBJ whole genome shotgun (WGS) entry which is preliminary data.</text>
</comment>
<dbReference type="Gene3D" id="3.40.50.12780">
    <property type="entry name" value="N-terminal domain of ligase-like"/>
    <property type="match status" value="1"/>
</dbReference>
<feature type="domain" description="AMP-dependent synthetase/ligase" evidence="3">
    <location>
        <begin position="17"/>
        <end position="370"/>
    </location>
</feature>
<dbReference type="SUPFAM" id="SSF56801">
    <property type="entry name" value="Acetyl-CoA synthetase-like"/>
    <property type="match status" value="1"/>
</dbReference>
<dbReference type="GO" id="GO:0006631">
    <property type="term" value="P:fatty acid metabolic process"/>
    <property type="evidence" value="ECO:0007669"/>
    <property type="project" value="TreeGrafter"/>
</dbReference>
<dbReference type="InterPro" id="IPR042099">
    <property type="entry name" value="ANL_N_sf"/>
</dbReference>
<protein>
    <submittedName>
        <fullName evidence="5">AMP-binding protein</fullName>
    </submittedName>
</protein>
<evidence type="ECO:0000313" key="6">
    <source>
        <dbReference type="Proteomes" id="UP000565711"/>
    </source>
</evidence>
<dbReference type="AlphaFoldDB" id="A0A846XYR2"/>
<name>A0A846XYR2_9NOCA</name>
<dbReference type="GO" id="GO:0031956">
    <property type="term" value="F:medium-chain fatty acid-CoA ligase activity"/>
    <property type="evidence" value="ECO:0007669"/>
    <property type="project" value="TreeGrafter"/>
</dbReference>
<gene>
    <name evidence="5" type="ORF">HGA08_12495</name>
</gene>
<evidence type="ECO:0000256" key="2">
    <source>
        <dbReference type="ARBA" id="ARBA00022598"/>
    </source>
</evidence>
<evidence type="ECO:0000313" key="5">
    <source>
        <dbReference type="EMBL" id="NKY51032.1"/>
    </source>
</evidence>
<dbReference type="InterPro" id="IPR000873">
    <property type="entry name" value="AMP-dep_synth/lig_dom"/>
</dbReference>
<dbReference type="PROSITE" id="PS00455">
    <property type="entry name" value="AMP_BINDING"/>
    <property type="match status" value="1"/>
</dbReference>
<keyword evidence="6" id="KW-1185">Reference proteome</keyword>
<dbReference type="Gene3D" id="3.30.300.30">
    <property type="match status" value="1"/>
</dbReference>